<dbReference type="InterPro" id="IPR031890">
    <property type="entry name" value="Fbxo30/Fbxo40"/>
</dbReference>
<comment type="caution">
    <text evidence="2">The sequence shown here is derived from an EMBL/GenBank/DDBJ whole genome shotgun (WGS) entry which is preliminary data.</text>
</comment>
<name>A0AAW0PEX1_9GOBI</name>
<dbReference type="GO" id="GO:0061630">
    <property type="term" value="F:ubiquitin protein ligase activity"/>
    <property type="evidence" value="ECO:0007669"/>
    <property type="project" value="InterPro"/>
</dbReference>
<dbReference type="InterPro" id="IPR001810">
    <property type="entry name" value="F-box_dom"/>
</dbReference>
<dbReference type="PANTHER" id="PTHR15933:SF21">
    <property type="entry name" value="F-BOX ONLY PROTEIN 40"/>
    <property type="match status" value="1"/>
</dbReference>
<sequence length="127" mass="14806">MASFLDSLSLSQLALVSRLMRQVSSTQLQDRGMVTLHWDRKTSSNGSAKWRVTHKIWEFSTFFAPVDSWCFRDVPPLSEHLKMCPHYETEARTERVLLPKIREQRHNDTNCKGPTLVSLFKNQKLIM</sequence>
<dbReference type="EMBL" id="JBBPFD010000005">
    <property type="protein sequence ID" value="KAK7925766.1"/>
    <property type="molecule type" value="Genomic_DNA"/>
</dbReference>
<keyword evidence="3" id="KW-1185">Reference proteome</keyword>
<gene>
    <name evidence="2" type="ORF">WMY93_008076</name>
</gene>
<evidence type="ECO:0000259" key="1">
    <source>
        <dbReference type="Pfam" id="PF15966"/>
    </source>
</evidence>
<evidence type="ECO:0000313" key="2">
    <source>
        <dbReference type="EMBL" id="KAK7925766.1"/>
    </source>
</evidence>
<dbReference type="Pfam" id="PF15966">
    <property type="entry name" value="F-box_4"/>
    <property type="match status" value="1"/>
</dbReference>
<feature type="domain" description="F-box" evidence="1">
    <location>
        <begin position="1"/>
        <end position="100"/>
    </location>
</feature>
<protein>
    <recommendedName>
        <fullName evidence="1">F-box domain-containing protein</fullName>
    </recommendedName>
</protein>
<evidence type="ECO:0000313" key="3">
    <source>
        <dbReference type="Proteomes" id="UP001460270"/>
    </source>
</evidence>
<dbReference type="GO" id="GO:0005737">
    <property type="term" value="C:cytoplasm"/>
    <property type="evidence" value="ECO:0007669"/>
    <property type="project" value="TreeGrafter"/>
</dbReference>
<accession>A0AAW0PEX1</accession>
<organism evidence="2 3">
    <name type="scientific">Mugilogobius chulae</name>
    <name type="common">yellowstripe goby</name>
    <dbReference type="NCBI Taxonomy" id="88201"/>
    <lineage>
        <taxon>Eukaryota</taxon>
        <taxon>Metazoa</taxon>
        <taxon>Chordata</taxon>
        <taxon>Craniata</taxon>
        <taxon>Vertebrata</taxon>
        <taxon>Euteleostomi</taxon>
        <taxon>Actinopterygii</taxon>
        <taxon>Neopterygii</taxon>
        <taxon>Teleostei</taxon>
        <taxon>Neoteleostei</taxon>
        <taxon>Acanthomorphata</taxon>
        <taxon>Gobiaria</taxon>
        <taxon>Gobiiformes</taxon>
        <taxon>Gobioidei</taxon>
        <taxon>Gobiidae</taxon>
        <taxon>Gobionellinae</taxon>
        <taxon>Mugilogobius</taxon>
    </lineage>
</organism>
<dbReference type="PANTHER" id="PTHR15933">
    <property type="entry name" value="PROTEIN CBG16327"/>
    <property type="match status" value="1"/>
</dbReference>
<dbReference type="Proteomes" id="UP001460270">
    <property type="component" value="Unassembled WGS sequence"/>
</dbReference>
<reference evidence="3" key="1">
    <citation type="submission" date="2024-04" db="EMBL/GenBank/DDBJ databases">
        <title>Salinicola lusitanus LLJ914,a marine bacterium isolated from the Okinawa Trough.</title>
        <authorList>
            <person name="Li J."/>
        </authorList>
    </citation>
    <scope>NUCLEOTIDE SEQUENCE [LARGE SCALE GENOMIC DNA]</scope>
</reference>
<dbReference type="AlphaFoldDB" id="A0AAW0PEX1"/>
<proteinExistence type="predicted"/>